<evidence type="ECO:0000313" key="3">
    <source>
        <dbReference type="Proteomes" id="UP000653305"/>
    </source>
</evidence>
<reference evidence="2" key="1">
    <citation type="submission" date="2020-07" db="EMBL/GenBank/DDBJ databases">
        <title>Ethylene signaling mediates host invasion by parasitic plants.</title>
        <authorList>
            <person name="Yoshida S."/>
        </authorList>
    </citation>
    <scope>NUCLEOTIDE SEQUENCE</scope>
    <source>
        <strain evidence="2">Okayama</strain>
    </source>
</reference>
<keyword evidence="1" id="KW-0812">Transmembrane</keyword>
<dbReference type="AlphaFoldDB" id="A0A830B1A1"/>
<keyword evidence="1" id="KW-1133">Transmembrane helix</keyword>
<protein>
    <submittedName>
        <fullName evidence="2">Glucan endo-1 3-beta-glucosidase 7</fullName>
    </submittedName>
</protein>
<dbReference type="EMBL" id="BMAC01000018">
    <property type="protein sequence ID" value="GFP80366.1"/>
    <property type="molecule type" value="Genomic_DNA"/>
</dbReference>
<organism evidence="2 3">
    <name type="scientific">Phtheirospermum japonicum</name>
    <dbReference type="NCBI Taxonomy" id="374723"/>
    <lineage>
        <taxon>Eukaryota</taxon>
        <taxon>Viridiplantae</taxon>
        <taxon>Streptophyta</taxon>
        <taxon>Embryophyta</taxon>
        <taxon>Tracheophyta</taxon>
        <taxon>Spermatophyta</taxon>
        <taxon>Magnoliopsida</taxon>
        <taxon>eudicotyledons</taxon>
        <taxon>Gunneridae</taxon>
        <taxon>Pentapetalae</taxon>
        <taxon>asterids</taxon>
        <taxon>lamiids</taxon>
        <taxon>Lamiales</taxon>
        <taxon>Orobanchaceae</taxon>
        <taxon>Orobanchaceae incertae sedis</taxon>
        <taxon>Phtheirospermum</taxon>
    </lineage>
</organism>
<gene>
    <name evidence="2" type="ORF">PHJA_000180000</name>
</gene>
<comment type="caution">
    <text evidence="2">The sequence shown here is derived from an EMBL/GenBank/DDBJ whole genome shotgun (WGS) entry which is preliminary data.</text>
</comment>
<sequence length="59" mass="6846">MPLSTNCKDSWIIFVQSLIVNLLSQVVNVFFRTTLLIMHRMPLTWNIELRVTATLRSAI</sequence>
<accession>A0A830B1A1</accession>
<keyword evidence="1" id="KW-0472">Membrane</keyword>
<proteinExistence type="predicted"/>
<feature type="transmembrane region" description="Helical" evidence="1">
    <location>
        <begin position="12"/>
        <end position="31"/>
    </location>
</feature>
<keyword evidence="3" id="KW-1185">Reference proteome</keyword>
<name>A0A830B1A1_9LAMI</name>
<evidence type="ECO:0000256" key="1">
    <source>
        <dbReference type="SAM" id="Phobius"/>
    </source>
</evidence>
<dbReference type="Proteomes" id="UP000653305">
    <property type="component" value="Unassembled WGS sequence"/>
</dbReference>
<evidence type="ECO:0000313" key="2">
    <source>
        <dbReference type="EMBL" id="GFP80366.1"/>
    </source>
</evidence>